<protein>
    <submittedName>
        <fullName evidence="2">Uncharacterized protein</fullName>
    </submittedName>
</protein>
<evidence type="ECO:0000313" key="3">
    <source>
        <dbReference type="Proteomes" id="UP000663882"/>
    </source>
</evidence>
<organism evidence="2 3">
    <name type="scientific">Rotaria sordida</name>
    <dbReference type="NCBI Taxonomy" id="392033"/>
    <lineage>
        <taxon>Eukaryota</taxon>
        <taxon>Metazoa</taxon>
        <taxon>Spiralia</taxon>
        <taxon>Gnathifera</taxon>
        <taxon>Rotifera</taxon>
        <taxon>Eurotatoria</taxon>
        <taxon>Bdelloidea</taxon>
        <taxon>Philodinida</taxon>
        <taxon>Philodinidae</taxon>
        <taxon>Rotaria</taxon>
    </lineage>
</organism>
<dbReference type="Pfam" id="PF01875">
    <property type="entry name" value="Memo"/>
    <property type="match status" value="1"/>
</dbReference>
<name>A0A814BGJ8_9BILA</name>
<evidence type="ECO:0000313" key="2">
    <source>
        <dbReference type="EMBL" id="CAF0929007.1"/>
    </source>
</evidence>
<dbReference type="EMBL" id="CAJNOO010000390">
    <property type="protein sequence ID" value="CAF0929007.1"/>
    <property type="molecule type" value="Genomic_DNA"/>
</dbReference>
<dbReference type="PANTHER" id="PTHR11060:SF0">
    <property type="entry name" value="PROTEIN MEMO1"/>
    <property type="match status" value="1"/>
</dbReference>
<comment type="similarity">
    <text evidence="1">Belongs to the MEMO1 family.</text>
</comment>
<dbReference type="InterPro" id="IPR002737">
    <property type="entry name" value="MEMO1_fam"/>
</dbReference>
<dbReference type="Proteomes" id="UP000663882">
    <property type="component" value="Unassembled WGS sequence"/>
</dbReference>
<dbReference type="AlphaFoldDB" id="A0A814BGJ8"/>
<dbReference type="NCBIfam" id="TIGR04336">
    <property type="entry name" value="AmmeMemoSam_B"/>
    <property type="match status" value="1"/>
</dbReference>
<reference evidence="2" key="1">
    <citation type="submission" date="2021-02" db="EMBL/GenBank/DDBJ databases">
        <authorList>
            <person name="Nowell W R."/>
        </authorList>
    </citation>
    <scope>NUCLEOTIDE SEQUENCE</scope>
</reference>
<dbReference type="OrthoDB" id="417112at2759"/>
<dbReference type="PANTHER" id="PTHR11060">
    <property type="entry name" value="PROTEIN MEMO1"/>
    <property type="match status" value="1"/>
</dbReference>
<proteinExistence type="inferred from homology"/>
<accession>A0A814BGJ8</accession>
<evidence type="ECO:0000256" key="1">
    <source>
        <dbReference type="ARBA" id="ARBA00006315"/>
    </source>
</evidence>
<gene>
    <name evidence="2" type="ORF">RFH988_LOCUS10431</name>
</gene>
<sequence>MSSNSLREALHAGITHNINDQSNIRAIIALHAGYNHSGSTAAYAYKYINRIFPFGPSHHFSLNTCVLTNHIYYETPLYNIKIDTQISIELYRTQIFFQL</sequence>
<comment type="caution">
    <text evidence="2">The sequence shown here is derived from an EMBL/GenBank/DDBJ whole genome shotgun (WGS) entry which is preliminary data.</text>
</comment>
<dbReference type="Gene3D" id="3.40.830.10">
    <property type="entry name" value="LigB-like"/>
    <property type="match status" value="1"/>
</dbReference>